<evidence type="ECO:0000313" key="2">
    <source>
        <dbReference type="EMBL" id="CAG8843963.1"/>
    </source>
</evidence>
<feature type="compositionally biased region" description="Basic and acidic residues" evidence="1">
    <location>
        <begin position="1"/>
        <end position="11"/>
    </location>
</feature>
<comment type="caution">
    <text evidence="2">The sequence shown here is derived from an EMBL/GenBank/DDBJ whole genome shotgun (WGS) entry which is preliminary data.</text>
</comment>
<dbReference type="Proteomes" id="UP000789901">
    <property type="component" value="Unassembled WGS sequence"/>
</dbReference>
<dbReference type="EMBL" id="CAJVQB010074175">
    <property type="protein sequence ID" value="CAG8843963.1"/>
    <property type="molecule type" value="Genomic_DNA"/>
</dbReference>
<organism evidence="2 3">
    <name type="scientific">Gigaspora margarita</name>
    <dbReference type="NCBI Taxonomy" id="4874"/>
    <lineage>
        <taxon>Eukaryota</taxon>
        <taxon>Fungi</taxon>
        <taxon>Fungi incertae sedis</taxon>
        <taxon>Mucoromycota</taxon>
        <taxon>Glomeromycotina</taxon>
        <taxon>Glomeromycetes</taxon>
        <taxon>Diversisporales</taxon>
        <taxon>Gigasporaceae</taxon>
        <taxon>Gigaspora</taxon>
    </lineage>
</organism>
<proteinExistence type="predicted"/>
<evidence type="ECO:0000313" key="3">
    <source>
        <dbReference type="Proteomes" id="UP000789901"/>
    </source>
</evidence>
<name>A0ABN7WYQ0_GIGMA</name>
<feature type="compositionally biased region" description="Basic and acidic residues" evidence="1">
    <location>
        <begin position="23"/>
        <end position="38"/>
    </location>
</feature>
<evidence type="ECO:0000256" key="1">
    <source>
        <dbReference type="SAM" id="MobiDB-lite"/>
    </source>
</evidence>
<sequence>MKDCSDKEKFKGFTHMYKKGKPRTKEEKHKTKYHKEQQEQQNLRKIKRKQIPNLKIPLEEEDTQEEAIPNIVNTVKLILILQKTVIHTEQKKRKQVYNAETIDKENNDTGYQEYQEYQEYLKAKQAYL</sequence>
<keyword evidence="3" id="KW-1185">Reference proteome</keyword>
<gene>
    <name evidence="2" type="ORF">GMARGA_LOCUS36824</name>
</gene>
<accession>A0ABN7WYQ0</accession>
<protein>
    <submittedName>
        <fullName evidence="2">22386_t:CDS:1</fullName>
    </submittedName>
</protein>
<feature type="non-terminal residue" evidence="2">
    <location>
        <position position="128"/>
    </location>
</feature>
<feature type="region of interest" description="Disordered" evidence="1">
    <location>
        <begin position="1"/>
        <end position="48"/>
    </location>
</feature>
<reference evidence="2 3" key="1">
    <citation type="submission" date="2021-06" db="EMBL/GenBank/DDBJ databases">
        <authorList>
            <person name="Kallberg Y."/>
            <person name="Tangrot J."/>
            <person name="Rosling A."/>
        </authorList>
    </citation>
    <scope>NUCLEOTIDE SEQUENCE [LARGE SCALE GENOMIC DNA]</scope>
    <source>
        <strain evidence="2 3">120-4 pot B 10/14</strain>
    </source>
</reference>